<evidence type="ECO:0000256" key="1">
    <source>
        <dbReference type="ARBA" id="ARBA00022723"/>
    </source>
</evidence>
<feature type="compositionally biased region" description="Low complexity" evidence="6">
    <location>
        <begin position="664"/>
        <end position="679"/>
    </location>
</feature>
<dbReference type="Gene3D" id="4.10.240.10">
    <property type="entry name" value="Zn(2)-C6 fungal-type DNA-binding domain"/>
    <property type="match status" value="1"/>
</dbReference>
<feature type="region of interest" description="Disordered" evidence="6">
    <location>
        <begin position="783"/>
        <end position="803"/>
    </location>
</feature>
<organism evidence="8 9">
    <name type="scientific">Ajellomyces capsulatus (strain H88)</name>
    <name type="common">Darling's disease fungus</name>
    <name type="synonym">Histoplasma capsulatum</name>
    <dbReference type="NCBI Taxonomy" id="544711"/>
    <lineage>
        <taxon>Eukaryota</taxon>
        <taxon>Fungi</taxon>
        <taxon>Dikarya</taxon>
        <taxon>Ascomycota</taxon>
        <taxon>Pezizomycotina</taxon>
        <taxon>Eurotiomycetes</taxon>
        <taxon>Eurotiomycetidae</taxon>
        <taxon>Onygenales</taxon>
        <taxon>Ajellomycetaceae</taxon>
        <taxon>Histoplasma</taxon>
    </lineage>
</organism>
<dbReference type="PROSITE" id="PS50048">
    <property type="entry name" value="ZN2_CY6_FUNGAL_2"/>
    <property type="match status" value="1"/>
</dbReference>
<dbReference type="Pfam" id="PF00172">
    <property type="entry name" value="Zn_clus"/>
    <property type="match status" value="1"/>
</dbReference>
<feature type="compositionally biased region" description="Low complexity" evidence="6">
    <location>
        <begin position="783"/>
        <end position="800"/>
    </location>
</feature>
<evidence type="ECO:0000256" key="3">
    <source>
        <dbReference type="ARBA" id="ARBA00023125"/>
    </source>
</evidence>
<dbReference type="Pfam" id="PF04082">
    <property type="entry name" value="Fungal_trans"/>
    <property type="match status" value="1"/>
</dbReference>
<keyword evidence="2" id="KW-0805">Transcription regulation</keyword>
<dbReference type="CDD" id="cd12148">
    <property type="entry name" value="fungal_TF_MHR"/>
    <property type="match status" value="1"/>
</dbReference>
<dbReference type="GO" id="GO:0006351">
    <property type="term" value="P:DNA-templated transcription"/>
    <property type="evidence" value="ECO:0007669"/>
    <property type="project" value="InterPro"/>
</dbReference>
<proteinExistence type="predicted"/>
<keyword evidence="1" id="KW-0479">Metal-binding</keyword>
<evidence type="ECO:0000256" key="2">
    <source>
        <dbReference type="ARBA" id="ARBA00023015"/>
    </source>
</evidence>
<dbReference type="EMBL" id="CP069104">
    <property type="protein sequence ID" value="QSS53124.1"/>
    <property type="molecule type" value="Genomic_DNA"/>
</dbReference>
<keyword evidence="5" id="KW-0539">Nucleus</keyword>
<keyword evidence="4" id="KW-0804">Transcription</keyword>
<dbReference type="SUPFAM" id="SSF57701">
    <property type="entry name" value="Zn2/Cys6 DNA-binding domain"/>
    <property type="match status" value="1"/>
</dbReference>
<keyword evidence="3" id="KW-0238">DNA-binding</keyword>
<evidence type="ECO:0000256" key="5">
    <source>
        <dbReference type="ARBA" id="ARBA00023242"/>
    </source>
</evidence>
<dbReference type="VEuPathDB" id="FungiDB:I7I53_00287"/>
<evidence type="ECO:0000313" key="9">
    <source>
        <dbReference type="Proteomes" id="UP000663419"/>
    </source>
</evidence>
<dbReference type="PROSITE" id="PS00463">
    <property type="entry name" value="ZN2_CY6_FUNGAL_1"/>
    <property type="match status" value="1"/>
</dbReference>
<dbReference type="SMART" id="SM00066">
    <property type="entry name" value="GAL4"/>
    <property type="match status" value="1"/>
</dbReference>
<dbReference type="InterPro" id="IPR007219">
    <property type="entry name" value="XnlR_reg_dom"/>
</dbReference>
<dbReference type="SMART" id="SM00906">
    <property type="entry name" value="Fungal_trans"/>
    <property type="match status" value="1"/>
</dbReference>
<dbReference type="Proteomes" id="UP000663419">
    <property type="component" value="Chromosome 3"/>
</dbReference>
<gene>
    <name evidence="8" type="ORF">I7I53_00287</name>
</gene>
<feature type="compositionally biased region" description="Polar residues" evidence="6">
    <location>
        <begin position="178"/>
        <end position="194"/>
    </location>
</feature>
<feature type="domain" description="Zn(2)-C6 fungal-type" evidence="7">
    <location>
        <begin position="63"/>
        <end position="94"/>
    </location>
</feature>
<dbReference type="GO" id="GO:0008270">
    <property type="term" value="F:zinc ion binding"/>
    <property type="evidence" value="ECO:0007669"/>
    <property type="project" value="InterPro"/>
</dbReference>
<evidence type="ECO:0000313" key="8">
    <source>
        <dbReference type="EMBL" id="QSS53124.1"/>
    </source>
</evidence>
<reference evidence="8" key="1">
    <citation type="submission" date="2021-01" db="EMBL/GenBank/DDBJ databases">
        <title>Chromosome-level genome assembly of a human fungal pathogen reveals clustering of transcriptionally co-regulated genes.</title>
        <authorList>
            <person name="Voorhies M."/>
            <person name="Cohen S."/>
            <person name="Shea T.P."/>
            <person name="Petrus S."/>
            <person name="Munoz J.F."/>
            <person name="Poplawski S."/>
            <person name="Goldman W.E."/>
            <person name="Michael T."/>
            <person name="Cuomo C.A."/>
            <person name="Sil A."/>
            <person name="Beyhan S."/>
        </authorList>
    </citation>
    <scope>NUCLEOTIDE SEQUENCE</scope>
    <source>
        <strain evidence="8">H88</strain>
    </source>
</reference>
<dbReference type="InterPro" id="IPR036864">
    <property type="entry name" value="Zn2-C6_fun-type_DNA-bd_sf"/>
</dbReference>
<dbReference type="FunFam" id="4.10.240.10:FF:000001">
    <property type="entry name" value="Fungal specific transcription factor, putative"/>
    <property type="match status" value="1"/>
</dbReference>
<dbReference type="GO" id="GO:0016831">
    <property type="term" value="F:carboxy-lyase activity"/>
    <property type="evidence" value="ECO:0007669"/>
    <property type="project" value="TreeGrafter"/>
</dbReference>
<dbReference type="GO" id="GO:0000981">
    <property type="term" value="F:DNA-binding transcription factor activity, RNA polymerase II-specific"/>
    <property type="evidence" value="ECO:0007669"/>
    <property type="project" value="InterPro"/>
</dbReference>
<evidence type="ECO:0000256" key="6">
    <source>
        <dbReference type="SAM" id="MobiDB-lite"/>
    </source>
</evidence>
<evidence type="ECO:0000259" key="7">
    <source>
        <dbReference type="PROSITE" id="PS50048"/>
    </source>
</evidence>
<sequence length="858" mass="92844">MGPMCLLLNDKTLPADSVMSLQLNTRAVAPSPIPSFSNRISELPQAQVDAIIRTKRKAREPKACYPCHTRKVKCDRNLPCDGCVKRDHADLCSYERPSKKRQIATAHAFAPAVVTSSATCNGGPAGSPRISPTDLQISAPGTTGKVMIPKEEWDTVCAKLKEMENMISALRMGLEQTESGQAVPSTIPSASSAGRSGDNFPDREGIHASNELGNGTVHLGSRSVLAYLLGRSGSSQEASQALLEGGILPKLGLDNESATYPFVDLWSTDTSTFDLGAVCAVLPDDDQCKMFIGRYCDISATIYPVIPDIEEFQKNFSTLLQNRALWGGLQPESSEVTDRPYGMSLAFVGLLFAALAAGCQSSDLPSKERELTSQVYVCCSYQFLRMTNFLSQPTLEAIQTLLIIGNVLSYNMNPGVSYVLLGMTLRMGLALGLHVESNRFPTAERYIRRRIWWSMAWQDSHFSLSYDRPSTMAFSQPDIPYHVTSQPGHRLYFETLSRIISLTLEILKGRMLSPHSQMGIPVIQAYRDELQKIMSDAAPHLRDPAHCLTPFDHIERLALKLHSSYVTSELCRPSLKNSESKDPSWVNMRKDCIAALARTIEAYTELFSFNSQAGRTWIGLQRAISSAFLLAVIGESKNDAHILQLLRRLESVIAERATSEGGLNASPPTNPAPSTAGSAGIPSPGQAYRPVKVEQSGMINGITNISTPSYDPVSVSIASTAPVPISVAADTQTQWAKPLIKSLRALQRLNAVFSMQLQHKKASSSVPLHMVVQGGVGIGNSNGSAGSTSLSTPSSASPPTVNGGFPSSSIGCAAAAVAHTTKTESLPPYTPESTASGEWSLPNLMDRAAEYIHPPLWE</sequence>
<dbReference type="AlphaFoldDB" id="A0A8A1LKY6"/>
<dbReference type="GO" id="GO:0003677">
    <property type="term" value="F:DNA binding"/>
    <property type="evidence" value="ECO:0007669"/>
    <property type="project" value="UniProtKB-KW"/>
</dbReference>
<accession>A0A8A1LKY6</accession>
<dbReference type="InterPro" id="IPR004507">
    <property type="entry name" value="UbiX-like"/>
</dbReference>
<protein>
    <submittedName>
        <fullName evidence="8">Fungal specific transcription factor domain-containing protein</fullName>
    </submittedName>
</protein>
<evidence type="ECO:0000256" key="4">
    <source>
        <dbReference type="ARBA" id="ARBA00023163"/>
    </source>
</evidence>
<feature type="region of interest" description="Disordered" evidence="6">
    <location>
        <begin position="659"/>
        <end position="687"/>
    </location>
</feature>
<feature type="region of interest" description="Disordered" evidence="6">
    <location>
        <begin position="178"/>
        <end position="213"/>
    </location>
</feature>
<name>A0A8A1LKY6_AJEC8</name>
<dbReference type="PANTHER" id="PTHR43374">
    <property type="entry name" value="FLAVIN PRENYLTRANSFERASE"/>
    <property type="match status" value="1"/>
</dbReference>
<dbReference type="PANTHER" id="PTHR43374:SF1">
    <property type="entry name" value="FLAVIN PRENYLTRANSFERASE PAD1, MITOCHONDRIAL"/>
    <property type="match status" value="1"/>
</dbReference>
<dbReference type="InterPro" id="IPR001138">
    <property type="entry name" value="Zn2Cys6_DnaBD"/>
</dbReference>
<dbReference type="CDD" id="cd00067">
    <property type="entry name" value="GAL4"/>
    <property type="match status" value="1"/>
</dbReference>